<dbReference type="Pfam" id="PF02970">
    <property type="entry name" value="TBCA"/>
    <property type="match status" value="1"/>
</dbReference>
<evidence type="ECO:0000313" key="12">
    <source>
        <dbReference type="EMBL" id="CEK85125.1"/>
    </source>
</evidence>
<evidence type="ECO:0000256" key="7">
    <source>
        <dbReference type="ARBA" id="ARBA00023186"/>
    </source>
</evidence>
<dbReference type="GO" id="GO:0007021">
    <property type="term" value="P:tubulin complex assembly"/>
    <property type="evidence" value="ECO:0007669"/>
    <property type="project" value="UniProtKB-UniRule"/>
</dbReference>
<comment type="subcellular location">
    <subcellularLocation>
        <location evidence="2 10">Cytoplasm</location>
        <location evidence="2 10">Cytoskeleton</location>
    </subcellularLocation>
</comment>
<dbReference type="GO" id="GO:0005829">
    <property type="term" value="C:cytosol"/>
    <property type="evidence" value="ECO:0007669"/>
    <property type="project" value="TreeGrafter"/>
</dbReference>
<accession>A0A0B7AZ25</accession>
<dbReference type="GO" id="GO:0007023">
    <property type="term" value="P:post-chaperonin tubulin folding pathway"/>
    <property type="evidence" value="ECO:0007669"/>
    <property type="project" value="UniProtKB-UniRule"/>
</dbReference>
<organism evidence="12">
    <name type="scientific">Arion vulgaris</name>
    <dbReference type="NCBI Taxonomy" id="1028688"/>
    <lineage>
        <taxon>Eukaryota</taxon>
        <taxon>Metazoa</taxon>
        <taxon>Spiralia</taxon>
        <taxon>Lophotrochozoa</taxon>
        <taxon>Mollusca</taxon>
        <taxon>Gastropoda</taxon>
        <taxon>Heterobranchia</taxon>
        <taxon>Euthyneura</taxon>
        <taxon>Panpulmonata</taxon>
        <taxon>Eupulmonata</taxon>
        <taxon>Stylommatophora</taxon>
        <taxon>Helicina</taxon>
        <taxon>Arionoidea</taxon>
        <taxon>Arionidae</taxon>
        <taxon>Arion</taxon>
    </lineage>
</organism>
<sequence>MTDPRYKTLKIKTGVVRRLTKEKASYEVEVVQLEERLEKMKADGKDEHDIKKQYEVLQESRCMVPDTLKRLKKAAAELNDLLEKENDLAESEEYIDAKRVLEIAEPLLA</sequence>
<evidence type="ECO:0000256" key="3">
    <source>
        <dbReference type="ARBA" id="ARBA00006806"/>
    </source>
</evidence>
<keyword evidence="11" id="KW-0175">Coiled coil</keyword>
<dbReference type="InterPro" id="IPR004226">
    <property type="entry name" value="TBCA"/>
</dbReference>
<evidence type="ECO:0000256" key="9">
    <source>
        <dbReference type="ARBA" id="ARBA00026055"/>
    </source>
</evidence>
<dbReference type="AlphaFoldDB" id="A0A0B7AZ25"/>
<protein>
    <recommendedName>
        <fullName evidence="4 10">Tubulin-specific chaperone A</fullName>
    </recommendedName>
</protein>
<comment type="subunit">
    <text evidence="9 10">Supercomplex made of cofactors A to E. Cofactors A and D function by capturing and stabilizing tubulin in a quasi-native conformation. Cofactor E binds to the cofactor D-tubulin complex; interaction with cofactor C then causes the release of tubulin polypeptides that are committed to the native state.</text>
</comment>
<dbReference type="FunFam" id="1.20.58.90:FF:000010">
    <property type="entry name" value="Tubulin-specific chaperone A"/>
    <property type="match status" value="1"/>
</dbReference>
<evidence type="ECO:0000256" key="2">
    <source>
        <dbReference type="ARBA" id="ARBA00004245"/>
    </source>
</evidence>
<comment type="function">
    <text evidence="1">Tubulin-folding protein; involved in the early step of the tubulin folding pathway.</text>
</comment>
<evidence type="ECO:0000256" key="11">
    <source>
        <dbReference type="SAM" id="Coils"/>
    </source>
</evidence>
<dbReference type="GO" id="GO:0005874">
    <property type="term" value="C:microtubule"/>
    <property type="evidence" value="ECO:0007669"/>
    <property type="project" value="UniProtKB-KW"/>
</dbReference>
<evidence type="ECO:0000256" key="5">
    <source>
        <dbReference type="ARBA" id="ARBA00022490"/>
    </source>
</evidence>
<dbReference type="InterPro" id="IPR036126">
    <property type="entry name" value="TBCA_sf"/>
</dbReference>
<evidence type="ECO:0000256" key="4">
    <source>
        <dbReference type="ARBA" id="ARBA00015002"/>
    </source>
</evidence>
<dbReference type="PANTHER" id="PTHR21500">
    <property type="entry name" value="TUBULIN-SPECIFIC CHAPERONE A"/>
    <property type="match status" value="1"/>
</dbReference>
<feature type="coiled-coil region" evidence="11">
    <location>
        <begin position="16"/>
        <end position="43"/>
    </location>
</feature>
<dbReference type="GO" id="GO:0048487">
    <property type="term" value="F:beta-tubulin binding"/>
    <property type="evidence" value="ECO:0007669"/>
    <property type="project" value="InterPro"/>
</dbReference>
<keyword evidence="7 10" id="KW-0143">Chaperone</keyword>
<comment type="similarity">
    <text evidence="3 10">Belongs to the TBCA family.</text>
</comment>
<dbReference type="SUPFAM" id="SSF46988">
    <property type="entry name" value="Tubulin chaperone cofactor A"/>
    <property type="match status" value="1"/>
</dbReference>
<keyword evidence="6 10" id="KW-0493">Microtubule</keyword>
<gene>
    <name evidence="12" type="primary">ORF146534</name>
</gene>
<keyword evidence="5 10" id="KW-0963">Cytoplasm</keyword>
<evidence type="ECO:0000256" key="1">
    <source>
        <dbReference type="ARBA" id="ARBA00003046"/>
    </source>
</evidence>
<reference evidence="12" key="1">
    <citation type="submission" date="2014-12" db="EMBL/GenBank/DDBJ databases">
        <title>Insight into the proteome of Arion vulgaris.</title>
        <authorList>
            <person name="Aradska J."/>
            <person name="Bulat T."/>
            <person name="Smidak R."/>
            <person name="Sarate P."/>
            <person name="Gangsoo J."/>
            <person name="Sialana F."/>
            <person name="Bilban M."/>
            <person name="Lubec G."/>
        </authorList>
    </citation>
    <scope>NUCLEOTIDE SEQUENCE</scope>
    <source>
        <tissue evidence="12">Skin</tissue>
    </source>
</reference>
<evidence type="ECO:0000256" key="8">
    <source>
        <dbReference type="ARBA" id="ARBA00023212"/>
    </source>
</evidence>
<evidence type="ECO:0000256" key="10">
    <source>
        <dbReference type="RuleBase" id="RU364030"/>
    </source>
</evidence>
<dbReference type="EMBL" id="HACG01038260">
    <property type="protein sequence ID" value="CEK85125.1"/>
    <property type="molecule type" value="Transcribed_RNA"/>
</dbReference>
<dbReference type="Gene3D" id="1.20.58.90">
    <property type="match status" value="1"/>
</dbReference>
<proteinExistence type="inferred from homology"/>
<dbReference type="PANTHER" id="PTHR21500:SF0">
    <property type="entry name" value="TUBULIN-SPECIFIC CHAPERONE A"/>
    <property type="match status" value="1"/>
</dbReference>
<evidence type="ECO:0000256" key="6">
    <source>
        <dbReference type="ARBA" id="ARBA00022701"/>
    </source>
</evidence>
<name>A0A0B7AZ25_9EUPU</name>
<keyword evidence="8 10" id="KW-0206">Cytoskeleton</keyword>